<evidence type="ECO:0000313" key="2">
    <source>
        <dbReference type="Proteomes" id="UP001597115"/>
    </source>
</evidence>
<reference evidence="2" key="1">
    <citation type="journal article" date="2019" name="Int. J. Syst. Evol. Microbiol.">
        <title>The Global Catalogue of Microorganisms (GCM) 10K type strain sequencing project: providing services to taxonomists for standard genome sequencing and annotation.</title>
        <authorList>
            <consortium name="The Broad Institute Genomics Platform"/>
            <consortium name="The Broad Institute Genome Sequencing Center for Infectious Disease"/>
            <person name="Wu L."/>
            <person name="Ma J."/>
        </authorList>
    </citation>
    <scope>NUCLEOTIDE SEQUENCE [LARGE SCALE GENOMIC DNA]</scope>
    <source>
        <strain evidence="2">CGMCC 1.16275</strain>
    </source>
</reference>
<dbReference type="EMBL" id="JBHUDY010000001">
    <property type="protein sequence ID" value="MFD1611774.1"/>
    <property type="molecule type" value="Genomic_DNA"/>
</dbReference>
<keyword evidence="2" id="KW-1185">Reference proteome</keyword>
<protein>
    <submittedName>
        <fullName evidence="1">Uncharacterized protein</fullName>
    </submittedName>
</protein>
<gene>
    <name evidence="1" type="ORF">ACFSCW_08175</name>
</gene>
<accession>A0ABW4I1G2</accession>
<name>A0ABW4I1G2_9SPHN</name>
<dbReference type="Proteomes" id="UP001597115">
    <property type="component" value="Unassembled WGS sequence"/>
</dbReference>
<sequence length="249" mass="26856">MLALSPALAQEAATTREREALPPRAANRSVQRDLLSVLEPIKRIDSGMFRQLRGVGLTTKPFGTEFDGLCRRDAVTLWYAATETTAKPEDAPLRPYSVEAQAWFHIVRLPRQALQDARTGEGVWQAECASVGNSEETDWFAAKDAQTAVQGALMLKEAVEAVRSGKLKAEPCLNIIDAKKSTCEAAILADADISKIDSVEACSADAKMLCYVVDLGSSTKLTIKGRASEGSLVPSAITSIAIEQYIIVT</sequence>
<proteinExistence type="predicted"/>
<dbReference type="RefSeq" id="WP_380888353.1">
    <property type="nucleotide sequence ID" value="NZ_JBHUDY010000001.1"/>
</dbReference>
<organism evidence="1 2">
    <name type="scientific">Sphingomonas tabacisoli</name>
    <dbReference type="NCBI Taxonomy" id="2249466"/>
    <lineage>
        <taxon>Bacteria</taxon>
        <taxon>Pseudomonadati</taxon>
        <taxon>Pseudomonadota</taxon>
        <taxon>Alphaproteobacteria</taxon>
        <taxon>Sphingomonadales</taxon>
        <taxon>Sphingomonadaceae</taxon>
        <taxon>Sphingomonas</taxon>
    </lineage>
</organism>
<evidence type="ECO:0000313" key="1">
    <source>
        <dbReference type="EMBL" id="MFD1611774.1"/>
    </source>
</evidence>
<comment type="caution">
    <text evidence="1">The sequence shown here is derived from an EMBL/GenBank/DDBJ whole genome shotgun (WGS) entry which is preliminary data.</text>
</comment>